<feature type="compositionally biased region" description="Basic and acidic residues" evidence="1">
    <location>
        <begin position="1"/>
        <end position="32"/>
    </location>
</feature>
<name>A0A0A9FF19_ARUDO</name>
<reference evidence="2" key="2">
    <citation type="journal article" date="2015" name="Data Brief">
        <title>Shoot transcriptome of the giant reed, Arundo donax.</title>
        <authorList>
            <person name="Barrero R.A."/>
            <person name="Guerrero F.D."/>
            <person name="Moolhuijzen P."/>
            <person name="Goolsby J.A."/>
            <person name="Tidwell J."/>
            <person name="Bellgard S.E."/>
            <person name="Bellgard M.I."/>
        </authorList>
    </citation>
    <scope>NUCLEOTIDE SEQUENCE</scope>
    <source>
        <tissue evidence="2">Shoot tissue taken approximately 20 cm above the soil surface</tissue>
    </source>
</reference>
<feature type="region of interest" description="Disordered" evidence="1">
    <location>
        <begin position="1"/>
        <end position="52"/>
    </location>
</feature>
<evidence type="ECO:0000256" key="1">
    <source>
        <dbReference type="SAM" id="MobiDB-lite"/>
    </source>
</evidence>
<reference evidence="2" key="1">
    <citation type="submission" date="2014-09" db="EMBL/GenBank/DDBJ databases">
        <authorList>
            <person name="Magalhaes I.L.F."/>
            <person name="Oliveira U."/>
            <person name="Santos F.R."/>
            <person name="Vidigal T.H.D.A."/>
            <person name="Brescovit A.D."/>
            <person name="Santos A.J."/>
        </authorList>
    </citation>
    <scope>NUCLEOTIDE SEQUENCE</scope>
    <source>
        <tissue evidence="2">Shoot tissue taken approximately 20 cm above the soil surface</tissue>
    </source>
</reference>
<evidence type="ECO:0000313" key="2">
    <source>
        <dbReference type="EMBL" id="JAE09834.1"/>
    </source>
</evidence>
<dbReference type="AlphaFoldDB" id="A0A0A9FF19"/>
<sequence length="52" mass="5893">MDLGRRMGDKLEEKRRNMEKGKNIVEKMRENARSNSLPDLERATPAPAPAPS</sequence>
<accession>A0A0A9FF19</accession>
<proteinExistence type="predicted"/>
<organism evidence="2">
    <name type="scientific">Arundo donax</name>
    <name type="common">Giant reed</name>
    <name type="synonym">Donax arundinaceus</name>
    <dbReference type="NCBI Taxonomy" id="35708"/>
    <lineage>
        <taxon>Eukaryota</taxon>
        <taxon>Viridiplantae</taxon>
        <taxon>Streptophyta</taxon>
        <taxon>Embryophyta</taxon>
        <taxon>Tracheophyta</taxon>
        <taxon>Spermatophyta</taxon>
        <taxon>Magnoliopsida</taxon>
        <taxon>Liliopsida</taxon>
        <taxon>Poales</taxon>
        <taxon>Poaceae</taxon>
        <taxon>PACMAD clade</taxon>
        <taxon>Arundinoideae</taxon>
        <taxon>Arundineae</taxon>
        <taxon>Arundo</taxon>
    </lineage>
</organism>
<dbReference type="EMBL" id="GBRH01188062">
    <property type="protein sequence ID" value="JAE09834.1"/>
    <property type="molecule type" value="Transcribed_RNA"/>
</dbReference>
<protein>
    <submittedName>
        <fullName evidence="2">Uncharacterized protein</fullName>
    </submittedName>
</protein>